<dbReference type="RefSeq" id="WP_109655742.1">
    <property type="nucleotide sequence ID" value="NZ_CP029145.1"/>
</dbReference>
<sequence>MGFEGYTRNFLLIYNTQPVLSTRITASHEVMLGKPVVRSTRLMVELLLRKMSEGATVADLLQMYPQLEEADVHAALAYAAALLSQEEIIGLAA</sequence>
<dbReference type="Proteomes" id="UP000245999">
    <property type="component" value="Chromosome"/>
</dbReference>
<dbReference type="OrthoDB" id="1494556at2"/>
<dbReference type="PANTHER" id="PTHR34849">
    <property type="entry name" value="SSL5025 PROTEIN"/>
    <property type="match status" value="1"/>
</dbReference>
<evidence type="ECO:0000313" key="2">
    <source>
        <dbReference type="Proteomes" id="UP000245999"/>
    </source>
</evidence>
<gene>
    <name evidence="1" type="ORF">DDQ68_07500</name>
</gene>
<dbReference type="InterPro" id="IPR036388">
    <property type="entry name" value="WH-like_DNA-bd_sf"/>
</dbReference>
<proteinExistence type="predicted"/>
<protein>
    <submittedName>
        <fullName evidence="1">Antitoxin</fullName>
    </submittedName>
</protein>
<keyword evidence="2" id="KW-1185">Reference proteome</keyword>
<dbReference type="Pfam" id="PF04255">
    <property type="entry name" value="DUF433"/>
    <property type="match status" value="1"/>
</dbReference>
<dbReference type="InterPro" id="IPR007367">
    <property type="entry name" value="DUF433"/>
</dbReference>
<evidence type="ECO:0000313" key="1">
    <source>
        <dbReference type="EMBL" id="AWM32642.1"/>
    </source>
</evidence>
<accession>A0A2Z3GKR3</accession>
<dbReference type="EMBL" id="CP029145">
    <property type="protein sequence ID" value="AWM32642.1"/>
    <property type="molecule type" value="Genomic_DNA"/>
</dbReference>
<dbReference type="SUPFAM" id="SSF46689">
    <property type="entry name" value="Homeodomain-like"/>
    <property type="match status" value="1"/>
</dbReference>
<dbReference type="InterPro" id="IPR009057">
    <property type="entry name" value="Homeodomain-like_sf"/>
</dbReference>
<dbReference type="AlphaFoldDB" id="A0A2Z3GKR3"/>
<organism evidence="1 2">
    <name type="scientific">Hymenobacter nivis</name>
    <dbReference type="NCBI Taxonomy" id="1850093"/>
    <lineage>
        <taxon>Bacteria</taxon>
        <taxon>Pseudomonadati</taxon>
        <taxon>Bacteroidota</taxon>
        <taxon>Cytophagia</taxon>
        <taxon>Cytophagales</taxon>
        <taxon>Hymenobacteraceae</taxon>
        <taxon>Hymenobacter</taxon>
    </lineage>
</organism>
<name>A0A2Z3GKR3_9BACT</name>
<dbReference type="KEGG" id="hnv:DDQ68_07500"/>
<dbReference type="PANTHER" id="PTHR34849:SF3">
    <property type="entry name" value="SSR2962 PROTEIN"/>
    <property type="match status" value="1"/>
</dbReference>
<reference evidence="2" key="1">
    <citation type="submission" date="2018-04" db="EMBL/GenBank/DDBJ databases">
        <title>Complete genome of Antarctic heterotrophic bacterium Hymenobacter nivis.</title>
        <authorList>
            <person name="Terashima M."/>
        </authorList>
    </citation>
    <scope>NUCLEOTIDE SEQUENCE [LARGE SCALE GENOMIC DNA]</scope>
    <source>
        <strain evidence="2">NBRC 111535</strain>
    </source>
</reference>
<dbReference type="Gene3D" id="1.10.10.10">
    <property type="entry name" value="Winged helix-like DNA-binding domain superfamily/Winged helix DNA-binding domain"/>
    <property type="match status" value="1"/>
</dbReference>